<dbReference type="Proteomes" id="UP000704712">
    <property type="component" value="Unassembled WGS sequence"/>
</dbReference>
<sequence>MAQLKEDMDKLRLFERVRQRIVNIIGSSNLYLMNAHLKLTQKKTASTLSKLFGSGDPYREFNRMRVERNLIAHRM</sequence>
<gene>
    <name evidence="1" type="ORF">GN958_ATG23328</name>
</gene>
<organism evidence="1 2">
    <name type="scientific">Phytophthora infestans</name>
    <name type="common">Potato late blight agent</name>
    <name type="synonym">Botrytis infestans</name>
    <dbReference type="NCBI Taxonomy" id="4787"/>
    <lineage>
        <taxon>Eukaryota</taxon>
        <taxon>Sar</taxon>
        <taxon>Stramenopiles</taxon>
        <taxon>Oomycota</taxon>
        <taxon>Peronosporomycetes</taxon>
        <taxon>Peronosporales</taxon>
        <taxon>Peronosporaceae</taxon>
        <taxon>Phytophthora</taxon>
    </lineage>
</organism>
<dbReference type="AlphaFoldDB" id="A0A8S9TI81"/>
<comment type="caution">
    <text evidence="1">The sequence shown here is derived from an EMBL/GenBank/DDBJ whole genome shotgun (WGS) entry which is preliminary data.</text>
</comment>
<reference evidence="1" key="1">
    <citation type="submission" date="2020-03" db="EMBL/GenBank/DDBJ databases">
        <title>Hybrid Assembly of Korean Phytophthora infestans isolates.</title>
        <authorList>
            <person name="Prokchorchik M."/>
            <person name="Lee Y."/>
            <person name="Seo J."/>
            <person name="Cho J.-H."/>
            <person name="Park Y.-E."/>
            <person name="Jang D.-C."/>
            <person name="Im J.-S."/>
            <person name="Choi J.-G."/>
            <person name="Park H.-J."/>
            <person name="Lee G.-B."/>
            <person name="Lee Y.-G."/>
            <person name="Hong S.-Y."/>
            <person name="Cho K."/>
            <person name="Sohn K.H."/>
        </authorList>
    </citation>
    <scope>NUCLEOTIDE SEQUENCE</scope>
    <source>
        <strain evidence="1">KR_2_A2</strain>
    </source>
</reference>
<protein>
    <submittedName>
        <fullName evidence="1">Uncharacterized protein</fullName>
    </submittedName>
</protein>
<name>A0A8S9TI81_PHYIN</name>
<proteinExistence type="predicted"/>
<evidence type="ECO:0000313" key="2">
    <source>
        <dbReference type="Proteomes" id="UP000704712"/>
    </source>
</evidence>
<dbReference type="EMBL" id="JAACNO010003263">
    <property type="protein sequence ID" value="KAF4127523.1"/>
    <property type="molecule type" value="Genomic_DNA"/>
</dbReference>
<evidence type="ECO:0000313" key="1">
    <source>
        <dbReference type="EMBL" id="KAF4127523.1"/>
    </source>
</evidence>
<accession>A0A8S9TI81</accession>